<dbReference type="PROSITE" id="PS51860">
    <property type="entry name" value="REM_1"/>
    <property type="match status" value="2"/>
</dbReference>
<dbReference type="PANTHER" id="PTHR23031:SF15">
    <property type="entry name" value="LD12055P"/>
    <property type="match status" value="1"/>
</dbReference>
<dbReference type="PANTHER" id="PTHR23031">
    <property type="entry name" value="RHOPHILIN"/>
    <property type="match status" value="1"/>
</dbReference>
<dbReference type="KEGG" id="cqu:CpipJ_CPIJ010631"/>
<dbReference type="EnsemblMetazoa" id="CPIJ010631-RA">
    <property type="protein sequence ID" value="CPIJ010631-PA"/>
    <property type="gene ID" value="CPIJ010631"/>
</dbReference>
<dbReference type="InterPro" id="IPR011072">
    <property type="entry name" value="HR1_rho-bd"/>
</dbReference>
<dbReference type="HOGENOM" id="CLU_1020315_0_0_1"/>
<accession>B0WV20</accession>
<gene>
    <name evidence="5" type="primary">6054820</name>
    <name evidence="4" type="ORF">CpipJ_CPIJ010631</name>
</gene>
<evidence type="ECO:0000256" key="2">
    <source>
        <dbReference type="SAM" id="MobiDB-lite"/>
    </source>
</evidence>
<feature type="domain" description="REM-1" evidence="3">
    <location>
        <begin position="8"/>
        <end position="85"/>
    </location>
</feature>
<dbReference type="EMBL" id="DS232115">
    <property type="protein sequence ID" value="EDS35348.1"/>
    <property type="molecule type" value="Genomic_DNA"/>
</dbReference>
<evidence type="ECO:0000313" key="6">
    <source>
        <dbReference type="Proteomes" id="UP000002320"/>
    </source>
</evidence>
<sequence>MVCDWDPGFPTLCAATCRGKLQNRRCKLNQEINKELRLRAGAENLYKATTNKKLKDTVALELSFVNSNLQLLKDRLSELNSSMEIYQNEGLIQRHAVYSIKIVPPFPAISLPHFFALTRQGKALVVPQGVINQSNTKKTTRLLPRSNNNNSKKKNGHKKNQQPAVQIDALSTIPRPINPQGSDPRAATCRGKLQNRRCKLNQEINKELRLRAGAENLYKATTNKKLKDTVALELSFVNSNLQLLKSTLGADSSMESTERGISTRFDLQLVGDI</sequence>
<protein>
    <submittedName>
        <fullName evidence="4 5">Rhophilin</fullName>
    </submittedName>
</protein>
<evidence type="ECO:0000259" key="3">
    <source>
        <dbReference type="PROSITE" id="PS51860"/>
    </source>
</evidence>
<reference evidence="5" key="2">
    <citation type="submission" date="2020-05" db="UniProtKB">
        <authorList>
            <consortium name="EnsemblMetazoa"/>
        </authorList>
    </citation>
    <scope>IDENTIFICATION</scope>
    <source>
        <strain evidence="5">JHB</strain>
    </source>
</reference>
<dbReference type="SMART" id="SM00742">
    <property type="entry name" value="Hr1"/>
    <property type="match status" value="2"/>
</dbReference>
<dbReference type="AlphaFoldDB" id="B0WV20"/>
<dbReference type="VEuPathDB" id="VectorBase:CPIJ010631"/>
<dbReference type="InterPro" id="IPR047138">
    <property type="entry name" value="RHPN1_2"/>
</dbReference>
<dbReference type="VEuPathDB" id="VectorBase:CQUJHB018384"/>
<feature type="region of interest" description="Disordered" evidence="2">
    <location>
        <begin position="135"/>
        <end position="163"/>
    </location>
</feature>
<dbReference type="SUPFAM" id="SSF46585">
    <property type="entry name" value="HR1 repeat"/>
    <property type="match status" value="2"/>
</dbReference>
<dbReference type="GO" id="GO:0051497">
    <property type="term" value="P:negative regulation of stress fiber assembly"/>
    <property type="evidence" value="ECO:0007669"/>
    <property type="project" value="TreeGrafter"/>
</dbReference>
<feature type="compositionally biased region" description="Basic residues" evidence="2">
    <location>
        <begin position="151"/>
        <end position="160"/>
    </location>
</feature>
<dbReference type="InterPro" id="IPR036274">
    <property type="entry name" value="HR1_rpt_sf"/>
</dbReference>
<dbReference type="eggNOG" id="KOG2220">
    <property type="taxonomic scope" value="Eukaryota"/>
</dbReference>
<proteinExistence type="predicted"/>
<dbReference type="GO" id="GO:0007165">
    <property type="term" value="P:signal transduction"/>
    <property type="evidence" value="ECO:0007669"/>
    <property type="project" value="InterPro"/>
</dbReference>
<reference evidence="4" key="1">
    <citation type="submission" date="2007-03" db="EMBL/GenBank/DDBJ databases">
        <title>Annotation of Culex pipiens quinquefasciatus.</title>
        <authorList>
            <consortium name="The Broad Institute Genome Sequencing Platform"/>
            <person name="Atkinson P.W."/>
            <person name="Hemingway J."/>
            <person name="Christensen B.M."/>
            <person name="Higgs S."/>
            <person name="Kodira C."/>
            <person name="Hannick L."/>
            <person name="Megy K."/>
            <person name="O'Leary S."/>
            <person name="Pearson M."/>
            <person name="Haas B.J."/>
            <person name="Mauceli E."/>
            <person name="Wortman J.R."/>
            <person name="Lee N.H."/>
            <person name="Guigo R."/>
            <person name="Stanke M."/>
            <person name="Alvarado L."/>
            <person name="Amedeo P."/>
            <person name="Antoine C.H."/>
            <person name="Arensburger P."/>
            <person name="Bidwell S.L."/>
            <person name="Crawford M."/>
            <person name="Camaro F."/>
            <person name="Devon K."/>
            <person name="Engels R."/>
            <person name="Hammond M."/>
            <person name="Howarth C."/>
            <person name="Koehrsen M."/>
            <person name="Lawson D."/>
            <person name="Montgomery P."/>
            <person name="Nene V."/>
            <person name="Nusbaum C."/>
            <person name="Puiu D."/>
            <person name="Romero-Severson J."/>
            <person name="Severson D.W."/>
            <person name="Shumway M."/>
            <person name="Sisk P."/>
            <person name="Stolte C."/>
            <person name="Zeng Q."/>
            <person name="Eisenstadt E."/>
            <person name="Fraser-Liggett C."/>
            <person name="Strausberg R."/>
            <person name="Galagan J."/>
            <person name="Birren B."/>
            <person name="Collins F.H."/>
        </authorList>
    </citation>
    <scope>NUCLEOTIDE SEQUENCE [LARGE SCALE GENOMIC DNA]</scope>
    <source>
        <strain evidence="4">JHB</strain>
    </source>
</reference>
<dbReference type="InParanoid" id="B0WV20"/>
<dbReference type="CDD" id="cd11633">
    <property type="entry name" value="HR1_Rhophilin-1"/>
    <property type="match status" value="1"/>
</dbReference>
<evidence type="ECO:0000313" key="5">
    <source>
        <dbReference type="EnsemblMetazoa" id="CPIJ010631-PA"/>
    </source>
</evidence>
<keyword evidence="6" id="KW-1185">Reference proteome</keyword>
<dbReference type="Gene3D" id="1.10.287.160">
    <property type="entry name" value="HR1 repeat"/>
    <property type="match status" value="2"/>
</dbReference>
<evidence type="ECO:0000256" key="1">
    <source>
        <dbReference type="PROSITE-ProRule" id="PRU01207"/>
    </source>
</evidence>
<feature type="domain" description="REM-1" evidence="3">
    <location>
        <begin position="183"/>
        <end position="257"/>
    </location>
</feature>
<dbReference type="Pfam" id="PF02185">
    <property type="entry name" value="HR1"/>
    <property type="match status" value="2"/>
</dbReference>
<dbReference type="Proteomes" id="UP000002320">
    <property type="component" value="Unassembled WGS sequence"/>
</dbReference>
<keyword evidence="1" id="KW-0175">Coiled coil</keyword>
<evidence type="ECO:0000313" key="4">
    <source>
        <dbReference type="EMBL" id="EDS35348.1"/>
    </source>
</evidence>
<dbReference type="OrthoDB" id="64867at2759"/>
<dbReference type="STRING" id="7176.B0WV20"/>
<name>B0WV20_CULQU</name>
<organism>
    <name type="scientific">Culex quinquefasciatus</name>
    <name type="common">Southern house mosquito</name>
    <name type="synonym">Culex pungens</name>
    <dbReference type="NCBI Taxonomy" id="7176"/>
    <lineage>
        <taxon>Eukaryota</taxon>
        <taxon>Metazoa</taxon>
        <taxon>Ecdysozoa</taxon>
        <taxon>Arthropoda</taxon>
        <taxon>Hexapoda</taxon>
        <taxon>Insecta</taxon>
        <taxon>Pterygota</taxon>
        <taxon>Neoptera</taxon>
        <taxon>Endopterygota</taxon>
        <taxon>Diptera</taxon>
        <taxon>Nematocera</taxon>
        <taxon>Culicoidea</taxon>
        <taxon>Culicidae</taxon>
        <taxon>Culicinae</taxon>
        <taxon>Culicini</taxon>
        <taxon>Culex</taxon>
        <taxon>Culex</taxon>
    </lineage>
</organism>